<name>A0A485LM35_9STRA</name>
<evidence type="ECO:0000313" key="1">
    <source>
        <dbReference type="EMBL" id="KAF0684989.1"/>
    </source>
</evidence>
<dbReference type="Proteomes" id="UP000332933">
    <property type="component" value="Unassembled WGS sequence"/>
</dbReference>
<gene>
    <name evidence="2" type="primary">Aste57867_23018</name>
    <name evidence="1" type="ORF">As57867_022947</name>
    <name evidence="2" type="ORF">ASTE57867_23018</name>
</gene>
<accession>A0A485LM35</accession>
<organism evidence="2 3">
    <name type="scientific">Aphanomyces stellatus</name>
    <dbReference type="NCBI Taxonomy" id="120398"/>
    <lineage>
        <taxon>Eukaryota</taxon>
        <taxon>Sar</taxon>
        <taxon>Stramenopiles</taxon>
        <taxon>Oomycota</taxon>
        <taxon>Saprolegniomycetes</taxon>
        <taxon>Saprolegniales</taxon>
        <taxon>Verrucalvaceae</taxon>
        <taxon>Aphanomyces</taxon>
    </lineage>
</organism>
<keyword evidence="3" id="KW-1185">Reference proteome</keyword>
<reference evidence="1" key="2">
    <citation type="submission" date="2019-06" db="EMBL/GenBank/DDBJ databases">
        <title>Genomics analysis of Aphanomyces spp. identifies a new class of oomycete effector associated with host adaptation.</title>
        <authorList>
            <person name="Gaulin E."/>
        </authorList>
    </citation>
    <scope>NUCLEOTIDE SEQUENCE</scope>
    <source>
        <strain evidence="1">CBS 578.67</strain>
    </source>
</reference>
<evidence type="ECO:0000313" key="3">
    <source>
        <dbReference type="Proteomes" id="UP000332933"/>
    </source>
</evidence>
<dbReference type="OrthoDB" id="6362633at2759"/>
<dbReference type="EMBL" id="CAADRA010007249">
    <property type="protein sequence ID" value="VFT99666.1"/>
    <property type="molecule type" value="Genomic_DNA"/>
</dbReference>
<proteinExistence type="predicted"/>
<reference evidence="2 3" key="1">
    <citation type="submission" date="2019-03" db="EMBL/GenBank/DDBJ databases">
        <authorList>
            <person name="Gaulin E."/>
            <person name="Dumas B."/>
        </authorList>
    </citation>
    <scope>NUCLEOTIDE SEQUENCE [LARGE SCALE GENOMIC DNA]</scope>
    <source>
        <strain evidence="2">CBS 568.67</strain>
    </source>
</reference>
<protein>
    <submittedName>
        <fullName evidence="2">Aste57867_23018 protein</fullName>
    </submittedName>
</protein>
<dbReference type="EMBL" id="VJMH01007223">
    <property type="protein sequence ID" value="KAF0684989.1"/>
    <property type="molecule type" value="Genomic_DNA"/>
</dbReference>
<evidence type="ECO:0000313" key="2">
    <source>
        <dbReference type="EMBL" id="VFT99666.1"/>
    </source>
</evidence>
<sequence length="167" mass="17457">MNNPGGAFFMPNGAGNPNVMNPGMNMNMGFMMPPPGAPNDGSQGMYMNGGMGGGLGAMHSFGTSTGDAMPSPSSNSAAGGSFNRGNYRCSRCGEPKKGHVCPYQPANYKCNKCGNLKRSCTCGAPQKINMEVQCALDEHMTVAKLDRSAQGVTEFHESVRSFVDGAN</sequence>
<dbReference type="AlphaFoldDB" id="A0A485LM35"/>